<evidence type="ECO:0000313" key="1">
    <source>
        <dbReference type="EMBL" id="KAJ8117995.1"/>
    </source>
</evidence>
<dbReference type="EMBL" id="JAPHNI010000033">
    <property type="protein sequence ID" value="KAJ8117995.1"/>
    <property type="molecule type" value="Genomic_DNA"/>
</dbReference>
<organism evidence="1 2">
    <name type="scientific">Boeremia exigua</name>
    <dbReference type="NCBI Taxonomy" id="749465"/>
    <lineage>
        <taxon>Eukaryota</taxon>
        <taxon>Fungi</taxon>
        <taxon>Dikarya</taxon>
        <taxon>Ascomycota</taxon>
        <taxon>Pezizomycotina</taxon>
        <taxon>Dothideomycetes</taxon>
        <taxon>Pleosporomycetidae</taxon>
        <taxon>Pleosporales</taxon>
        <taxon>Pleosporineae</taxon>
        <taxon>Didymellaceae</taxon>
        <taxon>Boeremia</taxon>
    </lineage>
</organism>
<dbReference type="Proteomes" id="UP001153331">
    <property type="component" value="Unassembled WGS sequence"/>
</dbReference>
<comment type="caution">
    <text evidence="1">The sequence shown here is derived from an EMBL/GenBank/DDBJ whole genome shotgun (WGS) entry which is preliminary data.</text>
</comment>
<sequence>MFWCGLGKSGRLARWPARPWATPWPQQPTWPTPFREHVTHLSTYLQDALAGIDRTQDQPVPADLVKIIIHGTLSCILKVQHAPDLSTVCDALNILQTEAKALTENAARMLNAAKNELKTELKNTTNAVHAIATNVQLNMRAGEDAKTAAKEAVEVGKANLQMARQIKNAGPQTSGALSYAAMAARGALPAGTMNTQVPRTPPMQTQREVVVNIRDPTTVLSLQVMNLRNLNTHVERAITQSRNKNINSIKVLSSNQLRSSDLSIKTASSNETEALKQFADDWVHCVSNRASIQITTYGIIAHSIRTSTIDMDQFEETRDQLLLDNKPFIPQAEINIIIEFSKPEDANKIIDEGLIWQGEVFQCERYERQCRSTRLTTARRSSTGTYPGSVPPAEASTKRGATSAQLGRKKERKQGPHTTDACYHRPEEQTRPSPCTNAASTNAADTDHQEPTQQTEYTAVQCKEVKRHSYSVATTRLSDQQLQHHRYLRAVEESALRQAHRERIKQATESPDALWKLARWARTRHEQSSGCIPRIQHPDTQRELDDLAEKAELFRDVFFLTPQEADLEDLEHATYTLGLDRITNRALQARTDLVAAYLTRIFNQSLRLGYCPALFRASITAVLRKPGKANYAVPKAYCPIALLNTISKVIDAVVAQRLSYHIKTHHVLPPTHIGGRKHRSTEHALHAVTAKIYEQWNNGREGQVASLLLLDVSGAFDNVSHKRLLHNLRKRKVDKTTWIEHVKTIRQKATRTVHMLSSLGSSTWGVQMQDMRRLYEAIALLQMMYACSIWSNADLNDKKRGATSRVALNVEAFLLPIEQQIWMHNASTITRLSSSRAIAKTAGYEPSKPVPIVLDKHYRSHRSPWQKAYKALKNKQVRNLNRQEPIPAFITPLWRQGPHTYIDKKSLSVYTDGSGIEGEIGSAAVCPLLEQTCSVHMGLDTLSTVYAAELQGISLALQIALAYANESGSIAKAEGQLGAYILADIAQQVLGLQNKGYIVTVQWILAHVSIPGNEAADQAAKEATRWREDGRSQQPADLPPQLYPLRTTLRRWCKTQAERAWISAWREDKKGRVTYRHTPTLTKKASPAPAATVENGDRLSPTSSSTAANTRTSGTASSPTFLDDTASGLS</sequence>
<keyword evidence="2" id="KW-1185">Reference proteome</keyword>
<evidence type="ECO:0000313" key="2">
    <source>
        <dbReference type="Proteomes" id="UP001153331"/>
    </source>
</evidence>
<gene>
    <name evidence="1" type="ORF">OPT61_g921</name>
</gene>
<proteinExistence type="predicted"/>
<protein>
    <submittedName>
        <fullName evidence="1">Uncharacterized protein</fullName>
    </submittedName>
</protein>
<name>A0ACC2IRZ8_9PLEO</name>
<accession>A0ACC2IRZ8</accession>
<reference evidence="1" key="1">
    <citation type="submission" date="2022-11" db="EMBL/GenBank/DDBJ databases">
        <title>Genome Sequence of Boeremia exigua.</title>
        <authorList>
            <person name="Buettner E."/>
        </authorList>
    </citation>
    <scope>NUCLEOTIDE SEQUENCE</scope>
    <source>
        <strain evidence="1">CU02</strain>
    </source>
</reference>